<accession>A0AAE1SA60</accession>
<evidence type="ECO:0000313" key="1">
    <source>
        <dbReference type="EMBL" id="KAK4366020.1"/>
    </source>
</evidence>
<proteinExistence type="predicted"/>
<name>A0AAE1SA60_9SOLA</name>
<organism evidence="1 2">
    <name type="scientific">Anisodus tanguticus</name>
    <dbReference type="NCBI Taxonomy" id="243964"/>
    <lineage>
        <taxon>Eukaryota</taxon>
        <taxon>Viridiplantae</taxon>
        <taxon>Streptophyta</taxon>
        <taxon>Embryophyta</taxon>
        <taxon>Tracheophyta</taxon>
        <taxon>Spermatophyta</taxon>
        <taxon>Magnoliopsida</taxon>
        <taxon>eudicotyledons</taxon>
        <taxon>Gunneridae</taxon>
        <taxon>Pentapetalae</taxon>
        <taxon>asterids</taxon>
        <taxon>lamiids</taxon>
        <taxon>Solanales</taxon>
        <taxon>Solanaceae</taxon>
        <taxon>Solanoideae</taxon>
        <taxon>Hyoscyameae</taxon>
        <taxon>Anisodus</taxon>
    </lineage>
</organism>
<sequence>MLIQSCILHFELELSSNDLCACIIAHSDLFFHKFDLVLFIVANQPPEVFQQQKLVRTAYLAKKLGGSSWKLIQATATYVSSEGLNHEFHIKGLI</sequence>
<reference evidence="1" key="1">
    <citation type="submission" date="2023-12" db="EMBL/GenBank/DDBJ databases">
        <title>Genome assembly of Anisodus tanguticus.</title>
        <authorList>
            <person name="Wang Y.-J."/>
        </authorList>
    </citation>
    <scope>NUCLEOTIDE SEQUENCE</scope>
    <source>
        <strain evidence="1">KB-2021</strain>
        <tissue evidence="1">Leaf</tissue>
    </source>
</reference>
<dbReference type="AlphaFoldDB" id="A0AAE1SA60"/>
<dbReference type="Proteomes" id="UP001291623">
    <property type="component" value="Unassembled WGS sequence"/>
</dbReference>
<keyword evidence="2" id="KW-1185">Reference proteome</keyword>
<evidence type="ECO:0000313" key="2">
    <source>
        <dbReference type="Proteomes" id="UP001291623"/>
    </source>
</evidence>
<dbReference type="EMBL" id="JAVYJV010000007">
    <property type="protein sequence ID" value="KAK4366020.1"/>
    <property type="molecule type" value="Genomic_DNA"/>
</dbReference>
<gene>
    <name evidence="1" type="ORF">RND71_013900</name>
</gene>
<comment type="caution">
    <text evidence="1">The sequence shown here is derived from an EMBL/GenBank/DDBJ whole genome shotgun (WGS) entry which is preliminary data.</text>
</comment>
<protein>
    <submittedName>
        <fullName evidence="1">Uncharacterized protein</fullName>
    </submittedName>
</protein>